<proteinExistence type="predicted"/>
<feature type="compositionally biased region" description="Basic and acidic residues" evidence="3">
    <location>
        <begin position="330"/>
        <end position="346"/>
    </location>
</feature>
<dbReference type="EMBL" id="JANPWZ010002044">
    <property type="protein sequence ID" value="KAJ3561584.1"/>
    <property type="molecule type" value="Genomic_DNA"/>
</dbReference>
<dbReference type="PANTHER" id="PTHR23138:SF142">
    <property type="entry name" value="RAN-BINDING PROTEIN 3B-RELATED"/>
    <property type="match status" value="1"/>
</dbReference>
<reference evidence="5" key="1">
    <citation type="submission" date="2022-07" db="EMBL/GenBank/DDBJ databases">
        <title>Genome Sequence of Xylaria arbuscula.</title>
        <authorList>
            <person name="Buettner E."/>
        </authorList>
    </citation>
    <scope>NUCLEOTIDE SEQUENCE</scope>
    <source>
        <strain evidence="5">VT107</strain>
    </source>
</reference>
<dbReference type="Gene3D" id="2.30.29.30">
    <property type="entry name" value="Pleckstrin-homology domain (PH domain)/Phosphotyrosine-binding domain (PTB)"/>
    <property type="match status" value="1"/>
</dbReference>
<evidence type="ECO:0000259" key="4">
    <source>
        <dbReference type="PROSITE" id="PS50196"/>
    </source>
</evidence>
<evidence type="ECO:0000313" key="5">
    <source>
        <dbReference type="EMBL" id="KAJ3561584.1"/>
    </source>
</evidence>
<feature type="region of interest" description="Disordered" evidence="3">
    <location>
        <begin position="219"/>
        <end position="353"/>
    </location>
</feature>
<gene>
    <name evidence="5" type="ORF">NPX13_g8888</name>
</gene>
<dbReference type="SMART" id="SM00160">
    <property type="entry name" value="RanBD"/>
    <property type="match status" value="1"/>
</dbReference>
<accession>A0A9W8N7U6</accession>
<feature type="region of interest" description="Disordered" evidence="3">
    <location>
        <begin position="504"/>
        <end position="579"/>
    </location>
</feature>
<feature type="region of interest" description="Disordered" evidence="3">
    <location>
        <begin position="1"/>
        <end position="205"/>
    </location>
</feature>
<feature type="compositionally biased region" description="Low complexity" evidence="3">
    <location>
        <begin position="193"/>
        <end position="202"/>
    </location>
</feature>
<feature type="compositionally biased region" description="Acidic residues" evidence="3">
    <location>
        <begin position="310"/>
        <end position="321"/>
    </location>
</feature>
<organism evidence="5 6">
    <name type="scientific">Xylaria arbuscula</name>
    <dbReference type="NCBI Taxonomy" id="114810"/>
    <lineage>
        <taxon>Eukaryota</taxon>
        <taxon>Fungi</taxon>
        <taxon>Dikarya</taxon>
        <taxon>Ascomycota</taxon>
        <taxon>Pezizomycotina</taxon>
        <taxon>Sordariomycetes</taxon>
        <taxon>Xylariomycetidae</taxon>
        <taxon>Xylariales</taxon>
        <taxon>Xylariaceae</taxon>
        <taxon>Xylaria</taxon>
    </lineage>
</organism>
<feature type="compositionally biased region" description="Polar residues" evidence="3">
    <location>
        <begin position="568"/>
        <end position="579"/>
    </location>
</feature>
<evidence type="ECO:0000256" key="2">
    <source>
        <dbReference type="ARBA" id="ARBA00023242"/>
    </source>
</evidence>
<dbReference type="Proteomes" id="UP001148614">
    <property type="component" value="Unassembled WGS sequence"/>
</dbReference>
<dbReference type="PANTHER" id="PTHR23138">
    <property type="entry name" value="RAN BINDING PROTEIN"/>
    <property type="match status" value="1"/>
</dbReference>
<protein>
    <recommendedName>
        <fullName evidence="4">RanBD1 domain-containing protein</fullName>
    </recommendedName>
</protein>
<feature type="compositionally biased region" description="Low complexity" evidence="3">
    <location>
        <begin position="224"/>
        <end position="252"/>
    </location>
</feature>
<name>A0A9W8N7U6_9PEZI</name>
<dbReference type="PROSITE" id="PS50196">
    <property type="entry name" value="RANBD1"/>
    <property type="match status" value="1"/>
</dbReference>
<dbReference type="Pfam" id="PF00638">
    <property type="entry name" value="Ran_BP1"/>
    <property type="match status" value="1"/>
</dbReference>
<keyword evidence="6" id="KW-1185">Reference proteome</keyword>
<dbReference type="AlphaFoldDB" id="A0A9W8N7U6"/>
<feature type="compositionally biased region" description="Polar residues" evidence="3">
    <location>
        <begin position="538"/>
        <end position="550"/>
    </location>
</feature>
<comment type="subcellular location">
    <subcellularLocation>
        <location evidence="1">Nucleus</location>
    </subcellularLocation>
</comment>
<dbReference type="SUPFAM" id="SSF50729">
    <property type="entry name" value="PH domain-like"/>
    <property type="match status" value="1"/>
</dbReference>
<dbReference type="InterPro" id="IPR000156">
    <property type="entry name" value="Ran_bind_dom"/>
</dbReference>
<feature type="compositionally biased region" description="Low complexity" evidence="3">
    <location>
        <begin position="263"/>
        <end position="274"/>
    </location>
</feature>
<dbReference type="GO" id="GO:0005634">
    <property type="term" value="C:nucleus"/>
    <property type="evidence" value="ECO:0007669"/>
    <property type="project" value="UniProtKB-SubCell"/>
</dbReference>
<evidence type="ECO:0000313" key="6">
    <source>
        <dbReference type="Proteomes" id="UP001148614"/>
    </source>
</evidence>
<sequence>MATPPKRSPTPERVAAEDPDTAAARKELRQTAISEKPDLSAMATSSANSDDVPITRGPGAPEGGKAATPEQVARDDAAKEQMASPKKKRAHDEVDQPKDAGASANGDGDVSPIGPNGSASLDRTDHSEPQKKRPRDISSEHKADPVAITISPASKDATTSSAENSNKSTAEKSNPEKLVDSQDEERSDKKSKSTTTSAFKSSGMSTFATQASPFLSASTGQTLSSFASPSPTPSFGLSSSTKSVFESGSSSSNGAASPFGKIGSSTTFGSTTFGGFSGGLGGSRLTTFGNPGESLKSGKPAKPFGAPASDGEDDEDDDDGNTSDNGNDGENQHAEEDKAVETEDKKNKKLQRVAVDDGEAGEATILQVRARLYNLDKASSSWKERGAGNLKINVPLACVRVDNSGAPVAGTFDGSALKDAESKVVRLVMRQDSTHRVILNAAIIPAMQFQEKSSLKATYVLFTAIEGDGPEPVSGTVLSHASSLFQHVHDGEDKEVAEFRIERSQNTVDSDQESCPLSLPDSAAGNNSDLHESDSHKSNTPSNDNSDTYPTSPPLKPAVEAADAKASVSPTRITQSAQL</sequence>
<feature type="compositionally biased region" description="Basic and acidic residues" evidence="3">
    <location>
        <begin position="169"/>
        <end position="191"/>
    </location>
</feature>
<feature type="compositionally biased region" description="Polar residues" evidence="3">
    <location>
        <begin position="156"/>
        <end position="168"/>
    </location>
</feature>
<comment type="caution">
    <text evidence="5">The sequence shown here is derived from an EMBL/GenBank/DDBJ whole genome shotgun (WGS) entry which is preliminary data.</text>
</comment>
<evidence type="ECO:0000256" key="1">
    <source>
        <dbReference type="ARBA" id="ARBA00004123"/>
    </source>
</evidence>
<dbReference type="InterPro" id="IPR045255">
    <property type="entry name" value="RanBP1-like"/>
</dbReference>
<dbReference type="VEuPathDB" id="FungiDB:F4678DRAFT_384637"/>
<feature type="compositionally biased region" description="Polar residues" evidence="3">
    <location>
        <begin position="504"/>
        <end position="515"/>
    </location>
</feature>
<evidence type="ECO:0000256" key="3">
    <source>
        <dbReference type="SAM" id="MobiDB-lite"/>
    </source>
</evidence>
<dbReference type="InterPro" id="IPR011993">
    <property type="entry name" value="PH-like_dom_sf"/>
</dbReference>
<keyword evidence="2" id="KW-0539">Nucleus</keyword>
<feature type="domain" description="RanBD1" evidence="4">
    <location>
        <begin position="335"/>
        <end position="472"/>
    </location>
</feature>
<feature type="compositionally biased region" description="Basic and acidic residues" evidence="3">
    <location>
        <begin position="122"/>
        <end position="144"/>
    </location>
</feature>